<evidence type="ECO:0000313" key="13">
    <source>
        <dbReference type="Proteomes" id="UP001195483"/>
    </source>
</evidence>
<feature type="repeat" description="ANK" evidence="7">
    <location>
        <begin position="515"/>
        <end position="547"/>
    </location>
</feature>
<evidence type="ECO:0000256" key="8">
    <source>
        <dbReference type="SAM" id="Coils"/>
    </source>
</evidence>
<evidence type="ECO:0000256" key="2">
    <source>
        <dbReference type="ARBA" id="ARBA00022692"/>
    </source>
</evidence>
<feature type="repeat" description="ANK" evidence="7">
    <location>
        <begin position="247"/>
        <end position="279"/>
    </location>
</feature>
<dbReference type="Gene3D" id="1.10.287.70">
    <property type="match status" value="1"/>
</dbReference>
<dbReference type="GO" id="GO:0016020">
    <property type="term" value="C:membrane"/>
    <property type="evidence" value="ECO:0007669"/>
    <property type="project" value="UniProtKB-SubCell"/>
</dbReference>
<dbReference type="SUPFAM" id="SSF48403">
    <property type="entry name" value="Ankyrin repeat"/>
    <property type="match status" value="2"/>
</dbReference>
<evidence type="ECO:0000256" key="3">
    <source>
        <dbReference type="ARBA" id="ARBA00022737"/>
    </source>
</evidence>
<dbReference type="EMBL" id="JAEAOA010001621">
    <property type="protein sequence ID" value="KAK3582984.1"/>
    <property type="molecule type" value="Genomic_DNA"/>
</dbReference>
<evidence type="ECO:0000256" key="9">
    <source>
        <dbReference type="SAM" id="MobiDB-lite"/>
    </source>
</evidence>
<sequence>MDNEGRKPPLLRKQSIAVVTPGDAGEDGDFVQLRKVREERRSRESRTHSHLNGTAISINNIVIDKKETEKNIRPTSAINRRLEELRRALFSCVDANNREGVGQNIALIQNNGKLTDPSIVHPESGQNVLQYAVSQEKYDIANYIILQADDELLCHWYEVMESGIHGKRNALHIITEKKNLQLAQSFLSKFTNADKRLAALKLETAVDIEGQRPRLFSSLLLAAYHGATELMRLYLDSGMDVNHVNGKKDTALLWAARWGHNDIVQVLLDRGADANVMNDKGSTALYWAVRYEHAHTVELLLKKSNASPNITRKLGLVAPLIVASAYGNNEIVKLLVSHPNTNVNICIRGGEIPIHHAAREGYLHVLQTLVAHGAHFNQPDELGDTALLLAAQNEHVDIVRMLITLGADVNHRNHEGHDTWYYAIQSETTDLLQILVESLAMSSKFGVTTASKPPLCIAAASGRCDKIDFLLQMGLNPMESDSDKNTFLHHAAMNDQFKVIDKFKDKIKVDSQNVKGNTPLHIACLRGYEATVKTLLSCKAEADIKNTKGETALHVAAYSSQITPETVKELVAYTIKTHAWESLNAKDFQGNNALHIAGKFAKPNVMWEFRFVRFKDKDNDGNTPLHEAVRPGEPEALHKMLDIFEAFKRDAKINEQNFEKSETALHLAADEGFGECVKRLIYLDADLSLQDSNGDTPLHRLVKKTVNEPSNLSKHLHVFDIILENVVFWWCKRKNIPYPEQDSKETHQCLKRDATLFLTNDVQNNDGLSVLGLSFKVGAPQIIKRLLMMKDVTMFESQDSTHFKFDITHITPKTNNSSKGCCGGGKVSPTMSLSYLDWLITQDIKSRSAQILDLPPMKLVEKYYTSLTAWTFVLLLICHIIYMSLFTFIGVELQRKLRTNPDSINVSDAITILLYVIVPLEPAVIVMFFIFSLIRYALLGDFVKRTQLSRKRGFTAALNTITDYSLIIVSVIFASLVAAWIGLFSVRYAFQDYFLAAAICIGWLMSIAFTRGVKMIHYFYRLLLNMILRDVSRFVIVYLFVMLAFGFALHVLFQVSEAIAQKYDTPGDTLFLSFNMLLGMDALYGQTVDVDTEFSKVGRSATYSKIFYIIYLVLGTIVLLNLLIAMMNDSYSRVLQEHQVDWRIESVSLGIEIETFSPLSRLFGSVKIHYGPLGHNVENEDSSGFNRWYVEMGTDELNRYSLEHIKDGVENEDGTEKRITELEQRAKAMEEKTQEQLRMIQTTLSELSVSLRK</sequence>
<feature type="transmembrane region" description="Helical" evidence="10">
    <location>
        <begin position="867"/>
        <end position="891"/>
    </location>
</feature>
<keyword evidence="3" id="KW-0677">Repeat</keyword>
<feature type="repeat" description="ANK" evidence="7">
    <location>
        <begin position="349"/>
        <end position="381"/>
    </location>
</feature>
<dbReference type="InterPro" id="IPR005821">
    <property type="entry name" value="Ion_trans_dom"/>
</dbReference>
<comment type="subcellular location">
    <subcellularLocation>
        <location evidence="1">Membrane</location>
        <topology evidence="1">Multi-pass membrane protein</topology>
    </subcellularLocation>
</comment>
<gene>
    <name evidence="12" type="ORF">CHS0354_027109</name>
</gene>
<dbReference type="PROSITE" id="PS50297">
    <property type="entry name" value="ANK_REP_REGION"/>
    <property type="match status" value="6"/>
</dbReference>
<dbReference type="Gene3D" id="1.25.40.20">
    <property type="entry name" value="Ankyrin repeat-containing domain"/>
    <property type="match status" value="4"/>
</dbReference>
<keyword evidence="6 10" id="KW-0472">Membrane</keyword>
<evidence type="ECO:0000256" key="7">
    <source>
        <dbReference type="PROSITE-ProRule" id="PRU00023"/>
    </source>
</evidence>
<reference evidence="12" key="1">
    <citation type="journal article" date="2021" name="Genome Biol. Evol.">
        <title>A High-Quality Reference Genome for a Parasitic Bivalve with Doubly Uniparental Inheritance (Bivalvia: Unionida).</title>
        <authorList>
            <person name="Smith C.H."/>
        </authorList>
    </citation>
    <scope>NUCLEOTIDE SEQUENCE</scope>
    <source>
        <strain evidence="12">CHS0354</strain>
    </source>
</reference>
<dbReference type="GO" id="GO:0005216">
    <property type="term" value="F:monoatomic ion channel activity"/>
    <property type="evidence" value="ECO:0007669"/>
    <property type="project" value="InterPro"/>
</dbReference>
<keyword evidence="8" id="KW-0175">Coiled coil</keyword>
<dbReference type="AlphaFoldDB" id="A0AAE0S0G6"/>
<dbReference type="PROSITE" id="PS50088">
    <property type="entry name" value="ANK_REPEAT"/>
    <property type="match status" value="6"/>
</dbReference>
<comment type="caution">
    <text evidence="12">The sequence shown here is derived from an EMBL/GenBank/DDBJ whole genome shotgun (WGS) entry which is preliminary data.</text>
</comment>
<keyword evidence="5 7" id="KW-0040">ANK repeat</keyword>
<feature type="transmembrane region" description="Helical" evidence="10">
    <location>
        <begin position="964"/>
        <end position="987"/>
    </location>
</feature>
<evidence type="ECO:0000313" key="12">
    <source>
        <dbReference type="EMBL" id="KAK3582984.1"/>
    </source>
</evidence>
<proteinExistence type="predicted"/>
<dbReference type="PANTHER" id="PTHR24198">
    <property type="entry name" value="ANKYRIN REPEAT AND PROTEIN KINASE DOMAIN-CONTAINING PROTEIN"/>
    <property type="match status" value="1"/>
</dbReference>
<dbReference type="SMART" id="SM00248">
    <property type="entry name" value="ANK"/>
    <property type="match status" value="16"/>
</dbReference>
<evidence type="ECO:0000256" key="6">
    <source>
        <dbReference type="ARBA" id="ARBA00023136"/>
    </source>
</evidence>
<name>A0AAE0S0G6_9BIVA</name>
<keyword evidence="2 10" id="KW-0812">Transmembrane</keyword>
<dbReference type="InterPro" id="IPR036770">
    <property type="entry name" value="Ankyrin_rpt-contain_sf"/>
</dbReference>
<reference evidence="12" key="3">
    <citation type="submission" date="2023-05" db="EMBL/GenBank/DDBJ databases">
        <authorList>
            <person name="Smith C.H."/>
        </authorList>
    </citation>
    <scope>NUCLEOTIDE SEQUENCE</scope>
    <source>
        <strain evidence="12">CHS0354</strain>
        <tissue evidence="12">Mantle</tissue>
    </source>
</reference>
<evidence type="ECO:0000256" key="4">
    <source>
        <dbReference type="ARBA" id="ARBA00022989"/>
    </source>
</evidence>
<dbReference type="Proteomes" id="UP001195483">
    <property type="component" value="Unassembled WGS sequence"/>
</dbReference>
<feature type="transmembrane region" description="Helical" evidence="10">
    <location>
        <begin position="1106"/>
        <end position="1126"/>
    </location>
</feature>
<protein>
    <recommendedName>
        <fullName evidence="11">Ion transport domain-containing protein</fullName>
    </recommendedName>
</protein>
<feature type="transmembrane region" description="Helical" evidence="10">
    <location>
        <begin position="993"/>
        <end position="1013"/>
    </location>
</feature>
<keyword evidence="13" id="KW-1185">Reference proteome</keyword>
<feature type="transmembrane region" description="Helical" evidence="10">
    <location>
        <begin position="1034"/>
        <end position="1053"/>
    </location>
</feature>
<evidence type="ECO:0000256" key="10">
    <source>
        <dbReference type="SAM" id="Phobius"/>
    </source>
</evidence>
<feature type="repeat" description="ANK" evidence="7">
    <location>
        <begin position="620"/>
        <end position="642"/>
    </location>
</feature>
<dbReference type="Pfam" id="PF12796">
    <property type="entry name" value="Ank_2"/>
    <property type="match status" value="4"/>
</dbReference>
<keyword evidence="4 10" id="KW-1133">Transmembrane helix</keyword>
<feature type="repeat" description="ANK" evidence="7">
    <location>
        <begin position="382"/>
        <end position="414"/>
    </location>
</feature>
<feature type="domain" description="Ion transport" evidence="11">
    <location>
        <begin position="868"/>
        <end position="1135"/>
    </location>
</feature>
<dbReference type="PANTHER" id="PTHR24198:SF165">
    <property type="entry name" value="ANKYRIN REPEAT-CONTAINING PROTEIN-RELATED"/>
    <property type="match status" value="1"/>
</dbReference>
<organism evidence="12 13">
    <name type="scientific">Potamilus streckersoni</name>
    <dbReference type="NCBI Taxonomy" id="2493646"/>
    <lineage>
        <taxon>Eukaryota</taxon>
        <taxon>Metazoa</taxon>
        <taxon>Spiralia</taxon>
        <taxon>Lophotrochozoa</taxon>
        <taxon>Mollusca</taxon>
        <taxon>Bivalvia</taxon>
        <taxon>Autobranchia</taxon>
        <taxon>Heteroconchia</taxon>
        <taxon>Palaeoheterodonta</taxon>
        <taxon>Unionida</taxon>
        <taxon>Unionoidea</taxon>
        <taxon>Unionidae</taxon>
        <taxon>Ambleminae</taxon>
        <taxon>Lampsilini</taxon>
        <taxon>Potamilus</taxon>
    </lineage>
</organism>
<evidence type="ECO:0000256" key="1">
    <source>
        <dbReference type="ARBA" id="ARBA00004141"/>
    </source>
</evidence>
<feature type="region of interest" description="Disordered" evidence="9">
    <location>
        <begin position="1"/>
        <end position="24"/>
    </location>
</feature>
<accession>A0AAE0S0G6</accession>
<evidence type="ECO:0000256" key="5">
    <source>
        <dbReference type="ARBA" id="ARBA00023043"/>
    </source>
</evidence>
<reference evidence="12" key="2">
    <citation type="journal article" date="2021" name="Genome Biol. Evol.">
        <title>Developing a high-quality reference genome for a parasitic bivalve with doubly uniparental inheritance (Bivalvia: Unionida).</title>
        <authorList>
            <person name="Smith C.H."/>
        </authorList>
    </citation>
    <scope>NUCLEOTIDE SEQUENCE</scope>
    <source>
        <strain evidence="12">CHS0354</strain>
        <tissue evidence="12">Mantle</tissue>
    </source>
</reference>
<dbReference type="Pfam" id="PF00520">
    <property type="entry name" value="Ion_trans"/>
    <property type="match status" value="1"/>
</dbReference>
<evidence type="ECO:0000259" key="11">
    <source>
        <dbReference type="Pfam" id="PF00520"/>
    </source>
</evidence>
<feature type="repeat" description="ANK" evidence="7">
    <location>
        <begin position="660"/>
        <end position="692"/>
    </location>
</feature>
<dbReference type="InterPro" id="IPR002110">
    <property type="entry name" value="Ankyrin_rpt"/>
</dbReference>
<feature type="coiled-coil region" evidence="8">
    <location>
        <begin position="1212"/>
        <end position="1239"/>
    </location>
</feature>